<proteinExistence type="predicted"/>
<organism evidence="1 2">
    <name type="scientific">Staphylococcus agnetis</name>
    <dbReference type="NCBI Taxonomy" id="985762"/>
    <lineage>
        <taxon>Bacteria</taxon>
        <taxon>Bacillati</taxon>
        <taxon>Bacillota</taxon>
        <taxon>Bacilli</taxon>
        <taxon>Bacillales</taxon>
        <taxon>Staphylococcaceae</taxon>
        <taxon>Staphylococcus</taxon>
    </lineage>
</organism>
<keyword evidence="2" id="KW-1185">Reference proteome</keyword>
<name>A0ABX3Z0Y3_9STAP</name>
<sequence length="87" mass="10360">MTIEYTYTRPQNLKDISIELRKMVQNASYEEVETLANDIEYFVKDGLDIMDFNSAAMDGIKSMELEEENERLKMQLENLELKLKRKY</sequence>
<evidence type="ECO:0000313" key="2">
    <source>
        <dbReference type="Proteomes" id="UP000195208"/>
    </source>
</evidence>
<accession>A0ABX3Z0Y3</accession>
<evidence type="ECO:0000313" key="1">
    <source>
        <dbReference type="EMBL" id="OTW30550.1"/>
    </source>
</evidence>
<dbReference type="Proteomes" id="UP000195208">
    <property type="component" value="Unassembled WGS sequence"/>
</dbReference>
<dbReference type="GeneID" id="41072872"/>
<dbReference type="EMBL" id="NEFX01000018">
    <property type="protein sequence ID" value="OTW30550.1"/>
    <property type="molecule type" value="Genomic_DNA"/>
</dbReference>
<comment type="caution">
    <text evidence="1">The sequence shown here is derived from an EMBL/GenBank/DDBJ whole genome shotgun (WGS) entry which is preliminary data.</text>
</comment>
<protein>
    <submittedName>
        <fullName evidence="1">Uncharacterized protein</fullName>
    </submittedName>
</protein>
<gene>
    <name evidence="1" type="ORF">B9M88_09800</name>
</gene>
<dbReference type="RefSeq" id="WP_039645045.1">
    <property type="nucleotide sequence ID" value="NZ_JAPTFZ010000006.1"/>
</dbReference>
<reference evidence="1 2" key="1">
    <citation type="submission" date="2017-04" db="EMBL/GenBank/DDBJ databases">
        <title>Staphylococcus agnetis, a potential pathogen in the broiler production.</title>
        <authorList>
            <person name="Poulsen L."/>
        </authorList>
    </citation>
    <scope>NUCLEOTIDE SEQUENCE [LARGE SCALE GENOMIC DNA]</scope>
    <source>
        <strain evidence="1 2">723_310714_2_2_spleen</strain>
    </source>
</reference>